<dbReference type="RefSeq" id="WP_051604531.1">
    <property type="nucleotide sequence ID" value="NZ_CP007521.1"/>
</dbReference>
<organism evidence="1 2">
    <name type="scientific">Mycoplasmopsis californica</name>
    <dbReference type="NCBI Taxonomy" id="2113"/>
    <lineage>
        <taxon>Bacteria</taxon>
        <taxon>Bacillati</taxon>
        <taxon>Mycoplasmatota</taxon>
        <taxon>Mycoplasmoidales</taxon>
        <taxon>Metamycoplasmataceae</taxon>
        <taxon>Mycoplasmopsis</taxon>
    </lineage>
</organism>
<keyword evidence="2" id="KW-1185">Reference proteome</keyword>
<proteinExistence type="predicted"/>
<dbReference type="AlphaFoldDB" id="A0A059XVL4"/>
<reference evidence="1 2" key="1">
    <citation type="journal article" date="2014" name="Genome Announc.">
        <title>Complete Genome Sequence of the Bovine Mastitis Pathogen Mycoplasma californicum Strain ST-6T (ATCC 33461T).</title>
        <authorList>
            <person name="Calcutt M.J."/>
            <person name="Foecking M.F."/>
            <person name="Fox L.K."/>
        </authorList>
    </citation>
    <scope>NUCLEOTIDE SEQUENCE [LARGE SCALE GENOMIC DNA]</scope>
    <source>
        <strain evidence="1 2">ST-6</strain>
    </source>
</reference>
<dbReference type="EMBL" id="CP007521">
    <property type="protein sequence ID" value="AIA29252.1"/>
    <property type="molecule type" value="Genomic_DNA"/>
</dbReference>
<accession>A0A059XVL4</accession>
<protein>
    <submittedName>
        <fullName evidence="1">Putative primosomal protein</fullName>
    </submittedName>
</protein>
<dbReference type="InterPro" id="IPR027417">
    <property type="entry name" value="P-loop_NTPase"/>
</dbReference>
<gene>
    <name evidence="1" type="primary">dnaI</name>
    <name evidence="1" type="ORF">MCFN_00375</name>
</gene>
<name>A0A059XVL4_9BACT</name>
<dbReference type="KEGG" id="mcr:MCFN_00375"/>
<sequence>MKTQETTFDGIIIKDVKQYRELAQKVAKSSKPFLRVMADLKITWDEFDEHCDKLLELKDILDAPNNFPYKIEVKRDRFRKLQFSKTIVDNNITKNINLINHLWLSDIANVRTNLEISKTAIISVQQKQLESRIELLKQSLLQKSHDFHVKNLFIVNKKPIHSASLGQAIAINFAKEKINSAYITTNTLFNHLKKGFNDPRNNNVEIINKLKEVDILVINDLGNEQASAWFLFDVISEIIKTRIEANKPNIIFSTLLLEELKNYYSKHRAYVQDAHKVNYLINFISETSIEFQI</sequence>
<dbReference type="Gene3D" id="3.40.50.300">
    <property type="entry name" value="P-loop containing nucleotide triphosphate hydrolases"/>
    <property type="match status" value="1"/>
</dbReference>
<dbReference type="Proteomes" id="UP000027088">
    <property type="component" value="Chromosome"/>
</dbReference>
<evidence type="ECO:0000313" key="1">
    <source>
        <dbReference type="EMBL" id="AIA29252.1"/>
    </source>
</evidence>
<evidence type="ECO:0000313" key="2">
    <source>
        <dbReference type="Proteomes" id="UP000027088"/>
    </source>
</evidence>